<feature type="binding site" evidence="3">
    <location>
        <position position="209"/>
    </location>
    <ligand>
        <name>a divalent metal cation</name>
        <dbReference type="ChEBI" id="CHEBI:60240"/>
    </ligand>
</feature>
<evidence type="ECO:0000256" key="2">
    <source>
        <dbReference type="PIRSR" id="PIRSR605511-1"/>
    </source>
</evidence>
<feature type="binding site" evidence="3">
    <location>
        <position position="161"/>
    </location>
    <ligand>
        <name>a divalent metal cation</name>
        <dbReference type="ChEBI" id="CHEBI:60240"/>
    </ligand>
</feature>
<feature type="binding site" evidence="3">
    <location>
        <position position="128"/>
    </location>
    <ligand>
        <name>substrate</name>
    </ligand>
</feature>
<feature type="binding site" evidence="3">
    <location>
        <position position="24"/>
    </location>
    <ligand>
        <name>a divalent metal cation</name>
        <dbReference type="ChEBI" id="CHEBI:60240"/>
    </ligand>
</feature>
<dbReference type="InterPro" id="IPR013658">
    <property type="entry name" value="SGL"/>
</dbReference>
<feature type="domain" description="SMP-30/Gluconolactonase/LRE-like region" evidence="4">
    <location>
        <begin position="24"/>
        <end position="266"/>
    </location>
</feature>
<dbReference type="PANTHER" id="PTHR10907:SF47">
    <property type="entry name" value="REGUCALCIN"/>
    <property type="match status" value="1"/>
</dbReference>
<dbReference type="InterPro" id="IPR011042">
    <property type="entry name" value="6-blade_b-propeller_TolB-like"/>
</dbReference>
<dbReference type="PRINTS" id="PR01790">
    <property type="entry name" value="SMP30FAMILY"/>
</dbReference>
<gene>
    <name evidence="5" type="ORF">ISG29_03815</name>
</gene>
<dbReference type="GO" id="GO:0019853">
    <property type="term" value="P:L-ascorbic acid biosynthetic process"/>
    <property type="evidence" value="ECO:0007669"/>
    <property type="project" value="TreeGrafter"/>
</dbReference>
<evidence type="ECO:0000313" key="6">
    <source>
        <dbReference type="Proteomes" id="UP000656804"/>
    </source>
</evidence>
<dbReference type="InterPro" id="IPR005511">
    <property type="entry name" value="SMP-30"/>
</dbReference>
<comment type="similarity">
    <text evidence="1">Belongs to the SMP-30/CGR1 family.</text>
</comment>
<accession>A0A930UZ62</accession>
<organism evidence="5 6">
    <name type="scientific">Nocardioides acrostichi</name>
    <dbReference type="NCBI Taxonomy" id="2784339"/>
    <lineage>
        <taxon>Bacteria</taxon>
        <taxon>Bacillati</taxon>
        <taxon>Actinomycetota</taxon>
        <taxon>Actinomycetes</taxon>
        <taxon>Propionibacteriales</taxon>
        <taxon>Nocardioidaceae</taxon>
        <taxon>Nocardioides</taxon>
    </lineage>
</organism>
<name>A0A930UZ62_9ACTN</name>
<comment type="caution">
    <text evidence="5">The sequence shown here is derived from an EMBL/GenBank/DDBJ whole genome shotgun (WGS) entry which is preliminary data.</text>
</comment>
<evidence type="ECO:0000256" key="3">
    <source>
        <dbReference type="PIRSR" id="PIRSR605511-2"/>
    </source>
</evidence>
<feature type="active site" description="Proton donor/acceptor" evidence="2">
    <location>
        <position position="209"/>
    </location>
</feature>
<keyword evidence="3" id="KW-0479">Metal-binding</keyword>
<proteinExistence type="inferred from homology"/>
<dbReference type="GO" id="GO:0004341">
    <property type="term" value="F:gluconolactonase activity"/>
    <property type="evidence" value="ECO:0007669"/>
    <property type="project" value="TreeGrafter"/>
</dbReference>
<dbReference type="RefSeq" id="WP_194501978.1">
    <property type="nucleotide sequence ID" value="NZ_JADIVZ010000001.1"/>
</dbReference>
<evidence type="ECO:0000256" key="1">
    <source>
        <dbReference type="ARBA" id="ARBA00008853"/>
    </source>
</evidence>
<evidence type="ECO:0000313" key="5">
    <source>
        <dbReference type="EMBL" id="MBF4160802.1"/>
    </source>
</evidence>
<dbReference type="Gene3D" id="2.120.10.30">
    <property type="entry name" value="TolB, C-terminal domain"/>
    <property type="match status" value="1"/>
</dbReference>
<protein>
    <submittedName>
        <fullName evidence="5">SMP-30/gluconolactonase/LRE family protein</fullName>
    </submittedName>
</protein>
<dbReference type="EMBL" id="JADIVZ010000001">
    <property type="protein sequence ID" value="MBF4160802.1"/>
    <property type="molecule type" value="Genomic_DNA"/>
</dbReference>
<comment type="cofactor">
    <cofactor evidence="3">
        <name>Zn(2+)</name>
        <dbReference type="ChEBI" id="CHEBI:29105"/>
    </cofactor>
    <text evidence="3">Binds 1 divalent metal cation per subunit.</text>
</comment>
<reference evidence="5" key="1">
    <citation type="submission" date="2020-11" db="EMBL/GenBank/DDBJ databases">
        <title>Nocardioides sp. CBS4Y-1, whole genome shotgun sequence.</title>
        <authorList>
            <person name="Tuo L."/>
        </authorList>
    </citation>
    <scope>NUCLEOTIDE SEQUENCE</scope>
    <source>
        <strain evidence="5">CBS4Y-1</strain>
    </source>
</reference>
<feature type="binding site" evidence="3">
    <location>
        <position position="107"/>
    </location>
    <ligand>
        <name>substrate</name>
    </ligand>
</feature>
<dbReference type="Proteomes" id="UP000656804">
    <property type="component" value="Unassembled WGS sequence"/>
</dbReference>
<keyword evidence="3" id="KW-0862">Zinc</keyword>
<keyword evidence="6" id="KW-1185">Reference proteome</keyword>
<dbReference type="SUPFAM" id="SSF63829">
    <property type="entry name" value="Calcium-dependent phosphotriesterase"/>
    <property type="match status" value="1"/>
</dbReference>
<sequence>MTTTPNRRADELTLLHHGGKGLIEGPRYDSRLGLVFSDARRGGVYALDDHGDVSVLWPHRRGIGGIALHAAGGMVVSGRNLAYRDAGGGDTVVLVEQSPEQGLAGFNDLTVDSRGRVYVGSVAEVAVDGRADDPDRKAGCLYLIGTDGTAEVVADDIQLSNGVGLSPDGGTLYMSDSARGHVLCWDVDADSGRLSARRVFHSLTAGLPDGLAVDEHGHVWVTAARAGQVLELTPDGVLVSTIEVPSPMVTSVVFGGEDLTRLFIVTGAESPEDPHDALILSLELSVRGMQVPRAETPTRVGP</sequence>
<evidence type="ECO:0000259" key="4">
    <source>
        <dbReference type="Pfam" id="PF08450"/>
    </source>
</evidence>
<dbReference type="AlphaFoldDB" id="A0A930UZ62"/>
<dbReference type="Pfam" id="PF08450">
    <property type="entry name" value="SGL"/>
    <property type="match status" value="1"/>
</dbReference>
<dbReference type="GO" id="GO:0005509">
    <property type="term" value="F:calcium ion binding"/>
    <property type="evidence" value="ECO:0007669"/>
    <property type="project" value="TreeGrafter"/>
</dbReference>
<dbReference type="PANTHER" id="PTHR10907">
    <property type="entry name" value="REGUCALCIN"/>
    <property type="match status" value="1"/>
</dbReference>